<reference evidence="2" key="2">
    <citation type="journal article" date="2024" name="Plant">
        <title>Genomic evolution and insights into agronomic trait innovations of Sesamum species.</title>
        <authorList>
            <person name="Miao H."/>
            <person name="Wang L."/>
            <person name="Qu L."/>
            <person name="Liu H."/>
            <person name="Sun Y."/>
            <person name="Le M."/>
            <person name="Wang Q."/>
            <person name="Wei S."/>
            <person name="Zheng Y."/>
            <person name="Lin W."/>
            <person name="Duan Y."/>
            <person name="Cao H."/>
            <person name="Xiong S."/>
            <person name="Wang X."/>
            <person name="Wei L."/>
            <person name="Li C."/>
            <person name="Ma Q."/>
            <person name="Ju M."/>
            <person name="Zhao R."/>
            <person name="Li G."/>
            <person name="Mu C."/>
            <person name="Tian Q."/>
            <person name="Mei H."/>
            <person name="Zhang T."/>
            <person name="Gao T."/>
            <person name="Zhang H."/>
        </authorList>
    </citation>
    <scope>NUCLEOTIDE SEQUENCE</scope>
    <source>
        <strain evidence="2">G02</strain>
    </source>
</reference>
<reference evidence="2" key="1">
    <citation type="submission" date="2020-06" db="EMBL/GenBank/DDBJ databases">
        <authorList>
            <person name="Li T."/>
            <person name="Hu X."/>
            <person name="Zhang T."/>
            <person name="Song X."/>
            <person name="Zhang H."/>
            <person name="Dai N."/>
            <person name="Sheng W."/>
            <person name="Hou X."/>
            <person name="Wei L."/>
        </authorList>
    </citation>
    <scope>NUCLEOTIDE SEQUENCE</scope>
    <source>
        <strain evidence="2">G02</strain>
        <tissue evidence="2">Leaf</tissue>
    </source>
</reference>
<proteinExistence type="predicted"/>
<evidence type="ECO:0000256" key="1">
    <source>
        <dbReference type="ARBA" id="ARBA00022801"/>
    </source>
</evidence>
<sequence length="52" mass="5943">MNCIYKDPSAPIEARVQDLLSRMTLQEKIGQMTQIERSVATPSAIRPRRRSV</sequence>
<gene>
    <name evidence="2" type="ORF">Sradi_1318700</name>
</gene>
<dbReference type="PANTHER" id="PTHR30620:SF33">
    <property type="entry name" value="BETA-D-GLUCAN EXOHYDROLASE-LIKE PROTEIN-RELATED"/>
    <property type="match status" value="1"/>
</dbReference>
<dbReference type="GO" id="GO:0009251">
    <property type="term" value="P:glucan catabolic process"/>
    <property type="evidence" value="ECO:0007669"/>
    <property type="project" value="TreeGrafter"/>
</dbReference>
<comment type="caution">
    <text evidence="2">The sequence shown here is derived from an EMBL/GenBank/DDBJ whole genome shotgun (WGS) entry which is preliminary data.</text>
</comment>
<dbReference type="EMBL" id="JACGWJ010000005">
    <property type="protein sequence ID" value="KAL0419052.1"/>
    <property type="molecule type" value="Genomic_DNA"/>
</dbReference>
<evidence type="ECO:0008006" key="3">
    <source>
        <dbReference type="Google" id="ProtNLM"/>
    </source>
</evidence>
<organism evidence="2">
    <name type="scientific">Sesamum radiatum</name>
    <name type="common">Black benniseed</name>
    <dbReference type="NCBI Taxonomy" id="300843"/>
    <lineage>
        <taxon>Eukaryota</taxon>
        <taxon>Viridiplantae</taxon>
        <taxon>Streptophyta</taxon>
        <taxon>Embryophyta</taxon>
        <taxon>Tracheophyta</taxon>
        <taxon>Spermatophyta</taxon>
        <taxon>Magnoliopsida</taxon>
        <taxon>eudicotyledons</taxon>
        <taxon>Gunneridae</taxon>
        <taxon>Pentapetalae</taxon>
        <taxon>asterids</taxon>
        <taxon>lamiids</taxon>
        <taxon>Lamiales</taxon>
        <taxon>Pedaliaceae</taxon>
        <taxon>Sesamum</taxon>
    </lineage>
</organism>
<dbReference type="PANTHER" id="PTHR30620">
    <property type="entry name" value="PERIPLASMIC BETA-GLUCOSIDASE-RELATED"/>
    <property type="match status" value="1"/>
</dbReference>
<dbReference type="InterPro" id="IPR017853">
    <property type="entry name" value="GH"/>
</dbReference>
<evidence type="ECO:0000313" key="2">
    <source>
        <dbReference type="EMBL" id="KAL0419052.1"/>
    </source>
</evidence>
<dbReference type="GO" id="GO:0008422">
    <property type="term" value="F:beta-glucosidase activity"/>
    <property type="evidence" value="ECO:0007669"/>
    <property type="project" value="TreeGrafter"/>
</dbReference>
<keyword evidence="1" id="KW-0378">Hydrolase</keyword>
<dbReference type="InterPro" id="IPR036962">
    <property type="entry name" value="Glyco_hydro_3_N_sf"/>
</dbReference>
<dbReference type="InterPro" id="IPR051915">
    <property type="entry name" value="Cellulose_Degrad_GH3"/>
</dbReference>
<dbReference type="Gene3D" id="3.20.20.300">
    <property type="entry name" value="Glycoside hydrolase, family 3, N-terminal domain"/>
    <property type="match status" value="1"/>
</dbReference>
<dbReference type="SUPFAM" id="SSF51445">
    <property type="entry name" value="(Trans)glycosidases"/>
    <property type="match status" value="1"/>
</dbReference>
<name>A0AAW2UQ53_SESRA</name>
<dbReference type="AlphaFoldDB" id="A0AAW2UQ53"/>
<protein>
    <recommendedName>
        <fullName evidence="3">Beta-glucosidase</fullName>
    </recommendedName>
</protein>
<accession>A0AAW2UQ53</accession>